<feature type="region of interest" description="Disordered" evidence="6">
    <location>
        <begin position="92"/>
        <end position="182"/>
    </location>
</feature>
<evidence type="ECO:0000256" key="3">
    <source>
        <dbReference type="ARBA" id="ARBA00022840"/>
    </source>
</evidence>
<keyword evidence="2 5" id="KW-0378">Hydrolase</keyword>
<feature type="region of interest" description="Disordered" evidence="6">
    <location>
        <begin position="197"/>
        <end position="257"/>
    </location>
</feature>
<dbReference type="GO" id="GO:0005524">
    <property type="term" value="F:ATP binding"/>
    <property type="evidence" value="ECO:0007669"/>
    <property type="project" value="UniProtKB-UniRule"/>
</dbReference>
<feature type="compositionally biased region" description="Low complexity" evidence="6">
    <location>
        <begin position="124"/>
        <end position="144"/>
    </location>
</feature>
<dbReference type="InterPro" id="IPR027417">
    <property type="entry name" value="P-loop_NTPase"/>
</dbReference>
<keyword evidence="1 5" id="KW-0547">Nucleotide-binding</keyword>
<dbReference type="Pfam" id="PF00271">
    <property type="entry name" value="Helicase_C"/>
    <property type="match status" value="1"/>
</dbReference>
<evidence type="ECO:0000259" key="8">
    <source>
        <dbReference type="PROSITE" id="PS51194"/>
    </source>
</evidence>
<dbReference type="AlphaFoldDB" id="A0A8C9GV80"/>
<feature type="compositionally biased region" description="Basic residues" evidence="6">
    <location>
        <begin position="207"/>
        <end position="251"/>
    </location>
</feature>
<evidence type="ECO:0000313" key="9">
    <source>
        <dbReference type="Ensembl" id="ENSPTEP00000010275.1"/>
    </source>
</evidence>
<comment type="similarity">
    <text evidence="5">Belongs to the DEAD box helicase family.</text>
</comment>
<comment type="function">
    <text evidence="5">RNA helicase.</text>
</comment>
<feature type="domain" description="Helicase C-terminal" evidence="8">
    <location>
        <begin position="604"/>
        <end position="798"/>
    </location>
</feature>
<evidence type="ECO:0000256" key="1">
    <source>
        <dbReference type="ARBA" id="ARBA00022741"/>
    </source>
</evidence>
<proteinExistence type="inferred from homology"/>
<dbReference type="GO" id="GO:0016787">
    <property type="term" value="F:hydrolase activity"/>
    <property type="evidence" value="ECO:0007669"/>
    <property type="project" value="UniProtKB-KW"/>
</dbReference>
<comment type="catalytic activity">
    <reaction evidence="5">
        <text>ATP + H2O = ADP + phosphate + H(+)</text>
        <dbReference type="Rhea" id="RHEA:13065"/>
        <dbReference type="ChEBI" id="CHEBI:15377"/>
        <dbReference type="ChEBI" id="CHEBI:15378"/>
        <dbReference type="ChEBI" id="CHEBI:30616"/>
        <dbReference type="ChEBI" id="CHEBI:43474"/>
        <dbReference type="ChEBI" id="CHEBI:456216"/>
        <dbReference type="EC" id="3.6.4.13"/>
    </reaction>
</comment>
<keyword evidence="3 5" id="KW-0067">ATP-binding</keyword>
<evidence type="ECO:0000259" key="7">
    <source>
        <dbReference type="PROSITE" id="PS51192"/>
    </source>
</evidence>
<accession>A0A8C9GV80</accession>
<evidence type="ECO:0000256" key="2">
    <source>
        <dbReference type="ARBA" id="ARBA00022801"/>
    </source>
</evidence>
<sequence length="877" mass="101253">MDFKKIKIKPSILKELKQEGLISIEAVDGSEVKVLDTNNLQEGELKNVKKSKIDKNDKAIALNKKKKKKLNKAKQTELNKNESHIVVKKKINKKEKSNGKISRRNINDELSGTTGGLNGTVSGLSDTTSSLSHTTDSLSHTTDSYKINNKKKVEHGKTKNKAISKSIKKKQKKIMGDAKKKLKRLNDNNISINSDLEKSITEEPKKGKMKKNKMEKRKNKMEKRKSKMEKRKSKMEKRKSKMEKHKSKMKKGKENQIAVPSKKRFDINEVIKNEKNFPKSDDIKYLIHCKEWSINKSVDILHNILKSLYDNNFLSPKEIQKQTLTDSIKLKKDIVVISKTGTGKTLTFCIPILNNIVQKKIKMFKKKNKINKPKLQCIVLVPTRELAIQINKHFTFVNKYVNIYIATIIGGLSVIKQNKILAKKPEIVICTPGRLRYFLQPKQEKKQMTNLYDLKHIRYFVCDEVDKLIETSFLGDIKFIAKHMYKCVGEKKKFIQTFLLSATLNLTVQMKNENLINLLNCVAIRTDKHSIFNLNGACTVAHENSGNNSNHTTYNINTNTRHTISNNVSTCTNKNYMDTILPDTLSLKFVKCKKNKILHKLFYLLKNFFFNEEEEGEEEGQEGERQKEGEQQPGSFKKVIIFLNTIKDTKNAATMFQFLFFDKVLESSIPNKYRINKSLKKNINIYCLHSKLLLKERIKKINIFSQKNQNSILFCTDVLSRGIDLHKCDLIVQLNCPVTDITFVHRSGRTARNLQKGTCVCFITNEEIDKWQISLKKIGLDLNKIKEDETLIRTSDEIFYKLNIAISCCEEIMKLNNMLKDNKNSSYLSRLAKEAELEDEDDLSSDSDKSHNNFSNEYIFKNMLHLKKKLYTTLYDS</sequence>
<evidence type="ECO:0000256" key="4">
    <source>
        <dbReference type="ARBA" id="ARBA00022884"/>
    </source>
</evidence>
<reference evidence="9" key="2">
    <citation type="submission" date="2025-09" db="UniProtKB">
        <authorList>
            <consortium name="Ensembl"/>
        </authorList>
    </citation>
    <scope>IDENTIFICATION</scope>
</reference>
<feature type="compositionally biased region" description="Basic and acidic residues" evidence="6">
    <location>
        <begin position="197"/>
        <end position="206"/>
    </location>
</feature>
<dbReference type="Proteomes" id="UP000694416">
    <property type="component" value="Unplaced"/>
</dbReference>
<dbReference type="PANTHER" id="PTHR24031">
    <property type="entry name" value="RNA HELICASE"/>
    <property type="match status" value="1"/>
</dbReference>
<dbReference type="SMART" id="SM00490">
    <property type="entry name" value="HELICc"/>
    <property type="match status" value="1"/>
</dbReference>
<reference evidence="9" key="1">
    <citation type="submission" date="2025-08" db="UniProtKB">
        <authorList>
            <consortium name="Ensembl"/>
        </authorList>
    </citation>
    <scope>IDENTIFICATION</scope>
</reference>
<name>A0A8C9GV80_9PRIM</name>
<dbReference type="SMART" id="SM00487">
    <property type="entry name" value="DEXDc"/>
    <property type="match status" value="1"/>
</dbReference>
<dbReference type="InterPro" id="IPR011545">
    <property type="entry name" value="DEAD/DEAH_box_helicase_dom"/>
</dbReference>
<dbReference type="GO" id="GO:0003724">
    <property type="term" value="F:RNA helicase activity"/>
    <property type="evidence" value="ECO:0007669"/>
    <property type="project" value="UniProtKB-EC"/>
</dbReference>
<dbReference type="SUPFAM" id="SSF52540">
    <property type="entry name" value="P-loop containing nucleoside triphosphate hydrolases"/>
    <property type="match status" value="1"/>
</dbReference>
<keyword evidence="10" id="KW-1185">Reference proteome</keyword>
<dbReference type="InterPro" id="IPR014001">
    <property type="entry name" value="Helicase_ATP-bd"/>
</dbReference>
<dbReference type="InterPro" id="IPR001650">
    <property type="entry name" value="Helicase_C-like"/>
</dbReference>
<dbReference type="EC" id="3.6.4.13" evidence="5"/>
<feature type="compositionally biased region" description="Basic residues" evidence="6">
    <location>
        <begin position="148"/>
        <end position="173"/>
    </location>
</feature>
<evidence type="ECO:0000313" key="10">
    <source>
        <dbReference type="Proteomes" id="UP000694416"/>
    </source>
</evidence>
<organism evidence="9 10">
    <name type="scientific">Piliocolobus tephrosceles</name>
    <name type="common">Ugandan red Colobus</name>
    <dbReference type="NCBI Taxonomy" id="591936"/>
    <lineage>
        <taxon>Eukaryota</taxon>
        <taxon>Metazoa</taxon>
        <taxon>Chordata</taxon>
        <taxon>Craniata</taxon>
        <taxon>Vertebrata</taxon>
        <taxon>Euteleostomi</taxon>
        <taxon>Mammalia</taxon>
        <taxon>Eutheria</taxon>
        <taxon>Euarchontoglires</taxon>
        <taxon>Primates</taxon>
        <taxon>Haplorrhini</taxon>
        <taxon>Catarrhini</taxon>
        <taxon>Cercopithecidae</taxon>
        <taxon>Colobinae</taxon>
        <taxon>Piliocolobus</taxon>
    </lineage>
</organism>
<comment type="domain">
    <text evidence="5">The Q motif is unique to and characteristic of the DEAD box family of RNA helicases and controls ATP binding and hydrolysis.</text>
</comment>
<keyword evidence="4 5" id="KW-0694">RNA-binding</keyword>
<feature type="domain" description="Helicase ATP-binding" evidence="7">
    <location>
        <begin position="325"/>
        <end position="522"/>
    </location>
</feature>
<dbReference type="Ensembl" id="ENSPTET00000015609.1">
    <property type="protein sequence ID" value="ENSPTEP00000010275.1"/>
    <property type="gene ID" value="ENSPTEG00000011661.1"/>
</dbReference>
<dbReference type="Gene3D" id="3.40.50.300">
    <property type="entry name" value="P-loop containing nucleotide triphosphate hydrolases"/>
    <property type="match status" value="2"/>
</dbReference>
<dbReference type="Pfam" id="PF00270">
    <property type="entry name" value="DEAD"/>
    <property type="match status" value="1"/>
</dbReference>
<dbReference type="CDD" id="cd18787">
    <property type="entry name" value="SF2_C_DEAD"/>
    <property type="match status" value="1"/>
</dbReference>
<evidence type="ECO:0000256" key="6">
    <source>
        <dbReference type="SAM" id="MobiDB-lite"/>
    </source>
</evidence>
<dbReference type="PROSITE" id="PS51192">
    <property type="entry name" value="HELICASE_ATP_BIND_1"/>
    <property type="match status" value="1"/>
</dbReference>
<protein>
    <recommendedName>
        <fullName evidence="5">ATP-dependent RNA helicase</fullName>
        <ecNumber evidence="5">3.6.4.13</ecNumber>
    </recommendedName>
</protein>
<evidence type="ECO:0000256" key="5">
    <source>
        <dbReference type="RuleBase" id="RU365068"/>
    </source>
</evidence>
<dbReference type="PROSITE" id="PS51194">
    <property type="entry name" value="HELICASE_CTER"/>
    <property type="match status" value="1"/>
</dbReference>
<dbReference type="GO" id="GO:0003723">
    <property type="term" value="F:RNA binding"/>
    <property type="evidence" value="ECO:0007669"/>
    <property type="project" value="UniProtKB-UniRule"/>
</dbReference>
<keyword evidence="5" id="KW-0347">Helicase</keyword>